<sequence length="52" mass="6338">MKEFDQFPKAMKKLVRYIKQDASIDQLEQFKKVLDYTIEKRMVMLKKPSENQ</sequence>
<organism evidence="1 2">
    <name type="scientific">Metabacillus rhizolycopersici</name>
    <dbReference type="NCBI Taxonomy" id="2875709"/>
    <lineage>
        <taxon>Bacteria</taxon>
        <taxon>Bacillati</taxon>
        <taxon>Bacillota</taxon>
        <taxon>Bacilli</taxon>
        <taxon>Bacillales</taxon>
        <taxon>Bacillaceae</taxon>
        <taxon>Metabacillus</taxon>
    </lineage>
</organism>
<reference evidence="1" key="1">
    <citation type="submission" date="2024-05" db="EMBL/GenBank/DDBJ databases">
        <title>Metabacillus sp. nov., isolated from the rhizosphere soil of tomato plants.</title>
        <authorList>
            <person name="Ma R."/>
        </authorList>
    </citation>
    <scope>NUCLEOTIDE SEQUENCE</scope>
    <source>
        <strain evidence="1">DBTR6</strain>
    </source>
</reference>
<gene>
    <name evidence="1" type="ORF">K9V48_05540</name>
</gene>
<keyword evidence="2" id="KW-1185">Reference proteome</keyword>
<evidence type="ECO:0000313" key="1">
    <source>
        <dbReference type="EMBL" id="MBZ5749711.1"/>
    </source>
</evidence>
<protein>
    <recommendedName>
        <fullName evidence="3">Transcriptional regulator</fullName>
    </recommendedName>
</protein>
<evidence type="ECO:0000313" key="2">
    <source>
        <dbReference type="Proteomes" id="UP001165287"/>
    </source>
</evidence>
<dbReference type="EMBL" id="JAIQUM010000008">
    <property type="protein sequence ID" value="MBZ5749711.1"/>
    <property type="molecule type" value="Genomic_DNA"/>
</dbReference>
<evidence type="ECO:0008006" key="3">
    <source>
        <dbReference type="Google" id="ProtNLM"/>
    </source>
</evidence>
<dbReference type="RefSeq" id="WP_224137596.1">
    <property type="nucleotide sequence ID" value="NZ_JAIQUM010000008.1"/>
</dbReference>
<dbReference type="Proteomes" id="UP001165287">
    <property type="component" value="Unassembled WGS sequence"/>
</dbReference>
<accession>A0ABS7UNG4</accession>
<comment type="caution">
    <text evidence="1">The sequence shown here is derived from an EMBL/GenBank/DDBJ whole genome shotgun (WGS) entry which is preliminary data.</text>
</comment>
<name>A0ABS7UNG4_9BACI</name>
<proteinExistence type="predicted"/>